<sequence length="159" mass="17610">MALKSCSNGASNHYSILNIITNLVQSQTSIYVNLINNKMKKAGQELDRGKHEIELYKWANTKQVPSPIISKVFASQLGESSEGEAPYLCQRSLDQAGCKSRDVHEWQGPEGESQQTNPMTDPYNISVKICSTRESNLRCQRISPHVTSDLTNSPMPLGA</sequence>
<evidence type="ECO:0000313" key="3">
    <source>
        <dbReference type="Proteomes" id="UP001604277"/>
    </source>
</evidence>
<evidence type="ECO:0000256" key="1">
    <source>
        <dbReference type="SAM" id="MobiDB-lite"/>
    </source>
</evidence>
<evidence type="ECO:0000313" key="2">
    <source>
        <dbReference type="EMBL" id="KAL2469045.1"/>
    </source>
</evidence>
<organism evidence="2 3">
    <name type="scientific">Forsythia ovata</name>
    <dbReference type="NCBI Taxonomy" id="205694"/>
    <lineage>
        <taxon>Eukaryota</taxon>
        <taxon>Viridiplantae</taxon>
        <taxon>Streptophyta</taxon>
        <taxon>Embryophyta</taxon>
        <taxon>Tracheophyta</taxon>
        <taxon>Spermatophyta</taxon>
        <taxon>Magnoliopsida</taxon>
        <taxon>eudicotyledons</taxon>
        <taxon>Gunneridae</taxon>
        <taxon>Pentapetalae</taxon>
        <taxon>asterids</taxon>
        <taxon>lamiids</taxon>
        <taxon>Lamiales</taxon>
        <taxon>Oleaceae</taxon>
        <taxon>Forsythieae</taxon>
        <taxon>Forsythia</taxon>
    </lineage>
</organism>
<proteinExistence type="predicted"/>
<comment type="caution">
    <text evidence="2">The sequence shown here is derived from an EMBL/GenBank/DDBJ whole genome shotgun (WGS) entry which is preliminary data.</text>
</comment>
<dbReference type="EMBL" id="JBFOLJ010000016">
    <property type="protein sequence ID" value="KAL2469045.1"/>
    <property type="molecule type" value="Genomic_DNA"/>
</dbReference>
<feature type="region of interest" description="Disordered" evidence="1">
    <location>
        <begin position="100"/>
        <end position="123"/>
    </location>
</feature>
<gene>
    <name evidence="2" type="ORF">Fot_50621</name>
</gene>
<protein>
    <submittedName>
        <fullName evidence="2">Uncharacterized protein</fullName>
    </submittedName>
</protein>
<keyword evidence="3" id="KW-1185">Reference proteome</keyword>
<accession>A0ABD1PYT6</accession>
<dbReference type="Proteomes" id="UP001604277">
    <property type="component" value="Unassembled WGS sequence"/>
</dbReference>
<dbReference type="AlphaFoldDB" id="A0ABD1PYT6"/>
<name>A0ABD1PYT6_9LAMI</name>
<reference evidence="3" key="1">
    <citation type="submission" date="2024-07" db="EMBL/GenBank/DDBJ databases">
        <title>Two chromosome-level genome assemblies of Korean endemic species Abeliophyllum distichum and Forsythia ovata (Oleaceae).</title>
        <authorList>
            <person name="Jang H."/>
        </authorList>
    </citation>
    <scope>NUCLEOTIDE SEQUENCE [LARGE SCALE GENOMIC DNA]</scope>
</reference>